<accession>A0A0E3Z1X8</accession>
<dbReference type="InterPro" id="IPR004960">
    <property type="entry name" value="LipA_acyltrans"/>
</dbReference>
<dbReference type="AlphaFoldDB" id="A0A0E3Z1X8"/>
<organism evidence="7 8">
    <name type="scientific">Pseudoxanthomonas suwonensis</name>
    <dbReference type="NCBI Taxonomy" id="314722"/>
    <lineage>
        <taxon>Bacteria</taxon>
        <taxon>Pseudomonadati</taxon>
        <taxon>Pseudomonadota</taxon>
        <taxon>Gammaproteobacteria</taxon>
        <taxon>Lysobacterales</taxon>
        <taxon>Lysobacteraceae</taxon>
        <taxon>Pseudoxanthomonas</taxon>
    </lineage>
</organism>
<sequence length="311" mass="34505">MSGSQAQVRPAWKQRPEGGTRGALALIVAIARHGGRGLARLCLYPITLYFLLVRGPERRASRAWLARARGRRAGLWQAARHIHVFAATILDRVYLLGGQLWRFDIRVHGLEPLVALVDQGRGALLFGSHLGSFDALRVLSRQRPGLKVRIVLDRAQNPVLTGIFDSLDPALARCVIDGGQPGAAIALEIQHALEAGELVALLVDRAQPHEDTAAAPFFGEPARFPLTPWKLAAALHAPVLLCFGLYRGGNRYDLHFEPFVDPSAGDVPVRGERGEWLRRHVADYAARLEHHARQAPLNWFNFYDFWSGQDR</sequence>
<dbReference type="KEGG" id="psuw:WQ53_09355"/>
<dbReference type="OrthoDB" id="9808633at2"/>
<dbReference type="Pfam" id="PF03279">
    <property type="entry name" value="Lip_A_acyltrans"/>
    <property type="match status" value="1"/>
</dbReference>
<evidence type="ECO:0000256" key="3">
    <source>
        <dbReference type="ARBA" id="ARBA00022519"/>
    </source>
</evidence>
<dbReference type="GO" id="GO:0005886">
    <property type="term" value="C:plasma membrane"/>
    <property type="evidence" value="ECO:0007669"/>
    <property type="project" value="UniProtKB-SubCell"/>
</dbReference>
<keyword evidence="8" id="KW-1185">Reference proteome</keyword>
<dbReference type="PATRIC" id="fig|314722.6.peg.2007"/>
<keyword evidence="2" id="KW-1003">Cell membrane</keyword>
<keyword evidence="5" id="KW-0472">Membrane</keyword>
<evidence type="ECO:0000256" key="4">
    <source>
        <dbReference type="ARBA" id="ARBA00022679"/>
    </source>
</evidence>
<protein>
    <submittedName>
        <fullName evidence="7">Acyltransferase</fullName>
    </submittedName>
</protein>
<name>A0A0E3Z1X8_9GAMM</name>
<dbReference type="InterPro" id="IPR014548">
    <property type="entry name" value="Ac_Trasf"/>
</dbReference>
<evidence type="ECO:0000256" key="5">
    <source>
        <dbReference type="ARBA" id="ARBA00023136"/>
    </source>
</evidence>
<dbReference type="GO" id="GO:0009247">
    <property type="term" value="P:glycolipid biosynthetic process"/>
    <property type="evidence" value="ECO:0007669"/>
    <property type="project" value="UniProtKB-ARBA"/>
</dbReference>
<keyword evidence="3" id="KW-0997">Cell inner membrane</keyword>
<evidence type="ECO:0000313" key="8">
    <source>
        <dbReference type="Proteomes" id="UP000033067"/>
    </source>
</evidence>
<dbReference type="PIRSF" id="PIRSF028561">
    <property type="entry name" value="Ac_Trasf"/>
    <property type="match status" value="1"/>
</dbReference>
<evidence type="ECO:0000256" key="2">
    <source>
        <dbReference type="ARBA" id="ARBA00022475"/>
    </source>
</evidence>
<evidence type="ECO:0000256" key="6">
    <source>
        <dbReference type="ARBA" id="ARBA00023315"/>
    </source>
</evidence>
<dbReference type="RefSeq" id="WP_144409285.1">
    <property type="nucleotide sequence ID" value="NZ_CP011144.1"/>
</dbReference>
<dbReference type="GO" id="GO:0016746">
    <property type="term" value="F:acyltransferase activity"/>
    <property type="evidence" value="ECO:0007669"/>
    <property type="project" value="UniProtKB-KW"/>
</dbReference>
<dbReference type="PANTHER" id="PTHR30606">
    <property type="entry name" value="LIPID A BIOSYNTHESIS LAUROYL ACYLTRANSFERASE"/>
    <property type="match status" value="1"/>
</dbReference>
<gene>
    <name evidence="7" type="ORF">WQ53_09355</name>
</gene>
<dbReference type="CDD" id="cd07984">
    <property type="entry name" value="LPLAT_LABLAT-like"/>
    <property type="match status" value="1"/>
</dbReference>
<dbReference type="Proteomes" id="UP000033067">
    <property type="component" value="Chromosome"/>
</dbReference>
<dbReference type="PANTHER" id="PTHR30606:SF9">
    <property type="entry name" value="LIPID A BIOSYNTHESIS LAUROYLTRANSFERASE"/>
    <property type="match status" value="1"/>
</dbReference>
<comment type="subcellular location">
    <subcellularLocation>
        <location evidence="1">Cell inner membrane</location>
    </subcellularLocation>
</comment>
<reference evidence="7 8" key="1">
    <citation type="journal article" date="2015" name="Genome Announc.">
        <title>Complete Genome Sequence of Pseudoxanthomonas suwonensis Strain J1, a Cellulose-Degrading Bacterium Isolated from Leaf- and Wood-Enriched Soil.</title>
        <authorList>
            <person name="Hou L."/>
            <person name="Jiang J."/>
            <person name="Xu Z."/>
            <person name="Zhou Y."/>
            <person name="Leung F.C."/>
        </authorList>
    </citation>
    <scope>NUCLEOTIDE SEQUENCE [LARGE SCALE GENOMIC DNA]</scope>
    <source>
        <strain evidence="7 8">J1</strain>
    </source>
</reference>
<proteinExistence type="predicted"/>
<keyword evidence="6 7" id="KW-0012">Acyltransferase</keyword>
<evidence type="ECO:0000256" key="1">
    <source>
        <dbReference type="ARBA" id="ARBA00004533"/>
    </source>
</evidence>
<evidence type="ECO:0000313" key="7">
    <source>
        <dbReference type="EMBL" id="AKC86929.1"/>
    </source>
</evidence>
<keyword evidence="4 7" id="KW-0808">Transferase</keyword>
<dbReference type="EMBL" id="CP011144">
    <property type="protein sequence ID" value="AKC86929.1"/>
    <property type="molecule type" value="Genomic_DNA"/>
</dbReference>